<keyword evidence="2" id="KW-1185">Reference proteome</keyword>
<proteinExistence type="predicted"/>
<name>A0A914DBK5_9BILA</name>
<accession>A0A914DBK5</accession>
<dbReference type="PROSITE" id="PS50041">
    <property type="entry name" value="C_TYPE_LECTIN_2"/>
    <property type="match status" value="2"/>
</dbReference>
<dbReference type="SUPFAM" id="SSF56436">
    <property type="entry name" value="C-type lectin-like"/>
    <property type="match status" value="2"/>
</dbReference>
<dbReference type="CDD" id="cd00037">
    <property type="entry name" value="CLECT"/>
    <property type="match status" value="2"/>
</dbReference>
<organism evidence="2 3">
    <name type="scientific">Acrobeloides nanus</name>
    <dbReference type="NCBI Taxonomy" id="290746"/>
    <lineage>
        <taxon>Eukaryota</taxon>
        <taxon>Metazoa</taxon>
        <taxon>Ecdysozoa</taxon>
        <taxon>Nematoda</taxon>
        <taxon>Chromadorea</taxon>
        <taxon>Rhabditida</taxon>
        <taxon>Tylenchina</taxon>
        <taxon>Cephalobomorpha</taxon>
        <taxon>Cephaloboidea</taxon>
        <taxon>Cephalobidae</taxon>
        <taxon>Acrobeloides</taxon>
    </lineage>
</organism>
<dbReference type="InterPro" id="IPR016186">
    <property type="entry name" value="C-type_lectin-like/link_sf"/>
</dbReference>
<protein>
    <submittedName>
        <fullName evidence="3">C-type lectin domain-containing protein</fullName>
    </submittedName>
</protein>
<dbReference type="Proteomes" id="UP000887540">
    <property type="component" value="Unplaced"/>
</dbReference>
<evidence type="ECO:0000259" key="1">
    <source>
        <dbReference type="PROSITE" id="PS50041"/>
    </source>
</evidence>
<sequence length="291" mass="33029">MKSNTQKCYKFNFESIRPNYYTCDKYGHTYLISIESQEENEELQGVMQNFGINGAWIGLSNEWNDTWHNEKPIKYKNFGTNCTDSEGLGKSYYIRTDGKWRNCNSDIMATGSYGYFCGATYGGVQTCPKTFLPTAYQYRSSQNSCLVYYVSDYKVSPPYYYNYYDVTTCPSFDGSSVYFPSIQNAFQNNELVSFAQHHYGKCGEYYFIGMEYTGSSGGSGCNPGTWIWSNGDNSNYTNWAAGYPQDTEGCTEAVIATLSANKGQWQNNIWACENCGEACFICQVDLPMRIV</sequence>
<dbReference type="InterPro" id="IPR016187">
    <property type="entry name" value="CTDL_fold"/>
</dbReference>
<feature type="domain" description="C-type lectin" evidence="1">
    <location>
        <begin position="169"/>
        <end position="267"/>
    </location>
</feature>
<dbReference type="InterPro" id="IPR001304">
    <property type="entry name" value="C-type_lectin-like"/>
</dbReference>
<dbReference type="AlphaFoldDB" id="A0A914DBK5"/>
<evidence type="ECO:0000313" key="2">
    <source>
        <dbReference type="Proteomes" id="UP000887540"/>
    </source>
</evidence>
<dbReference type="Pfam" id="PF00059">
    <property type="entry name" value="Lectin_C"/>
    <property type="match status" value="2"/>
</dbReference>
<reference evidence="3" key="1">
    <citation type="submission" date="2022-11" db="UniProtKB">
        <authorList>
            <consortium name="WormBaseParasite"/>
        </authorList>
    </citation>
    <scope>IDENTIFICATION</scope>
</reference>
<dbReference type="WBParaSite" id="ACRNAN_scaffold220.g22684.t1">
    <property type="protein sequence ID" value="ACRNAN_scaffold220.g22684.t1"/>
    <property type="gene ID" value="ACRNAN_scaffold220.g22684"/>
</dbReference>
<evidence type="ECO:0000313" key="3">
    <source>
        <dbReference type="WBParaSite" id="ACRNAN_scaffold220.g22684.t1"/>
    </source>
</evidence>
<dbReference type="Gene3D" id="3.10.100.10">
    <property type="entry name" value="Mannose-Binding Protein A, subunit A"/>
    <property type="match status" value="2"/>
</dbReference>
<feature type="domain" description="C-type lectin" evidence="1">
    <location>
        <begin position="4"/>
        <end position="102"/>
    </location>
</feature>